<name>A0A0L0WER9_GOTPU</name>
<dbReference type="PANTHER" id="PTHR42930">
    <property type="entry name" value="PHOSPHATE-SPECIFIC TRANSPORT SYSTEM ACCESSORY PROTEIN PHOU"/>
    <property type="match status" value="1"/>
</dbReference>
<sequence length="215" mass="24746">MRKSYDQKLKDLHFSLLEMGASVEKVIHLSIESLVKQDLEKAEEAIKLDNEVDRMELEIEEQCLELFALQNPLAGDLRKISSIMKIITDLERVGDYGVNIANITKKIGRQKLIKPLVDIPKMAEITKTMVIKSLDSFVKEDKELAIEVAEMDDLVDELYDSICVELLKMVGENKEIIEQVVNLLFIGRYLERIADHTTNICERIIYILTGERVYF</sequence>
<comment type="subunit">
    <text evidence="3 7">Homodimer.</text>
</comment>
<dbReference type="RefSeq" id="WP_050353672.1">
    <property type="nucleotide sequence ID" value="NZ_LGSS01000001.1"/>
</dbReference>
<evidence type="ECO:0000256" key="7">
    <source>
        <dbReference type="PIRNR" id="PIRNR003107"/>
    </source>
</evidence>
<accession>A0A0L0WER9</accession>
<comment type="subcellular location">
    <subcellularLocation>
        <location evidence="1 7">Cytoplasm</location>
    </subcellularLocation>
</comment>
<dbReference type="NCBIfam" id="TIGR02135">
    <property type="entry name" value="phoU_full"/>
    <property type="match status" value="1"/>
</dbReference>
<comment type="caution">
    <text evidence="9">The sequence shown here is derived from an EMBL/GenBank/DDBJ whole genome shotgun (WGS) entry which is preliminary data.</text>
</comment>
<dbReference type="FunFam" id="1.20.58.220:FF:000004">
    <property type="entry name" value="Phosphate-specific transport system accessory protein PhoU"/>
    <property type="match status" value="1"/>
</dbReference>
<evidence type="ECO:0000256" key="1">
    <source>
        <dbReference type="ARBA" id="ARBA00004496"/>
    </source>
</evidence>
<evidence type="ECO:0000256" key="3">
    <source>
        <dbReference type="ARBA" id="ARBA00011738"/>
    </source>
</evidence>
<dbReference type="GO" id="GO:0030643">
    <property type="term" value="P:intracellular phosphate ion homeostasis"/>
    <property type="evidence" value="ECO:0007669"/>
    <property type="project" value="InterPro"/>
</dbReference>
<comment type="similarity">
    <text evidence="2 7">Belongs to the PhoU family.</text>
</comment>
<dbReference type="AlphaFoldDB" id="A0A0L0WER9"/>
<protein>
    <recommendedName>
        <fullName evidence="7">Phosphate-specific transport system accessory protein PhoU</fullName>
    </recommendedName>
</protein>
<dbReference type="InterPro" id="IPR028366">
    <property type="entry name" value="PhoU"/>
</dbReference>
<dbReference type="Proteomes" id="UP000037267">
    <property type="component" value="Unassembled WGS sequence"/>
</dbReference>
<keyword evidence="5 7" id="KW-0963">Cytoplasm</keyword>
<keyword evidence="4 7" id="KW-0813">Transport</keyword>
<evidence type="ECO:0000256" key="2">
    <source>
        <dbReference type="ARBA" id="ARBA00008107"/>
    </source>
</evidence>
<dbReference type="PANTHER" id="PTHR42930:SF3">
    <property type="entry name" value="PHOSPHATE-SPECIFIC TRANSPORT SYSTEM ACCESSORY PROTEIN PHOU"/>
    <property type="match status" value="1"/>
</dbReference>
<evidence type="ECO:0000313" key="10">
    <source>
        <dbReference type="Proteomes" id="UP000037267"/>
    </source>
</evidence>
<dbReference type="SUPFAM" id="SSF109755">
    <property type="entry name" value="PhoU-like"/>
    <property type="match status" value="1"/>
</dbReference>
<dbReference type="PATRIC" id="fig|1503.3.peg.967"/>
<dbReference type="GO" id="GO:0005737">
    <property type="term" value="C:cytoplasm"/>
    <property type="evidence" value="ECO:0007669"/>
    <property type="project" value="UniProtKB-SubCell"/>
</dbReference>
<proteinExistence type="inferred from homology"/>
<evidence type="ECO:0000256" key="5">
    <source>
        <dbReference type="ARBA" id="ARBA00022490"/>
    </source>
</evidence>
<comment type="function">
    <text evidence="7">Plays a role in the regulation of phosphate uptake.</text>
</comment>
<reference evidence="10" key="1">
    <citation type="submission" date="2015-07" db="EMBL/GenBank/DDBJ databases">
        <title>Draft genome sequence of the purine-degrading Gottschalkia purinilyticum DSM 1384 (formerly Clostridium purinilyticum).</title>
        <authorList>
            <person name="Poehlein A."/>
            <person name="Schiel-Bengelsdorf B."/>
            <person name="Bengelsdorf F.R."/>
            <person name="Daniel R."/>
            <person name="Duerre P."/>
        </authorList>
    </citation>
    <scope>NUCLEOTIDE SEQUENCE [LARGE SCALE GENOMIC DNA]</scope>
    <source>
        <strain evidence="10">DSM 1384</strain>
    </source>
</reference>
<keyword evidence="10" id="KW-1185">Reference proteome</keyword>
<feature type="domain" description="PhoU" evidence="8">
    <location>
        <begin position="119"/>
        <end position="204"/>
    </location>
</feature>
<evidence type="ECO:0000259" key="8">
    <source>
        <dbReference type="Pfam" id="PF01895"/>
    </source>
</evidence>
<dbReference type="STRING" id="1503.CLPU_1c01000"/>
<dbReference type="InterPro" id="IPR038078">
    <property type="entry name" value="PhoU-like_sf"/>
</dbReference>
<dbReference type="OrthoDB" id="9814256at2"/>
<dbReference type="Pfam" id="PF01895">
    <property type="entry name" value="PhoU"/>
    <property type="match status" value="2"/>
</dbReference>
<organism evidence="9 10">
    <name type="scientific">Gottschalkia purinilytica</name>
    <name type="common">Clostridium purinilyticum</name>
    <dbReference type="NCBI Taxonomy" id="1503"/>
    <lineage>
        <taxon>Bacteria</taxon>
        <taxon>Bacillati</taxon>
        <taxon>Bacillota</taxon>
        <taxon>Tissierellia</taxon>
        <taxon>Tissierellales</taxon>
        <taxon>Gottschalkiaceae</taxon>
        <taxon>Gottschalkia</taxon>
    </lineage>
</organism>
<keyword evidence="6 7" id="KW-0592">Phosphate transport</keyword>
<feature type="domain" description="PhoU" evidence="8">
    <location>
        <begin position="16"/>
        <end position="103"/>
    </location>
</feature>
<evidence type="ECO:0000256" key="6">
    <source>
        <dbReference type="ARBA" id="ARBA00022592"/>
    </source>
</evidence>
<dbReference type="EMBL" id="LGSS01000001">
    <property type="protein sequence ID" value="KNF09935.1"/>
    <property type="molecule type" value="Genomic_DNA"/>
</dbReference>
<dbReference type="GO" id="GO:0045936">
    <property type="term" value="P:negative regulation of phosphate metabolic process"/>
    <property type="evidence" value="ECO:0007669"/>
    <property type="project" value="InterPro"/>
</dbReference>
<dbReference type="GO" id="GO:0006817">
    <property type="term" value="P:phosphate ion transport"/>
    <property type="evidence" value="ECO:0007669"/>
    <property type="project" value="UniProtKB-KW"/>
</dbReference>
<gene>
    <name evidence="9" type="primary">phoU</name>
    <name evidence="9" type="ORF">CLPU_1c01000</name>
</gene>
<evidence type="ECO:0000313" key="9">
    <source>
        <dbReference type="EMBL" id="KNF09935.1"/>
    </source>
</evidence>
<dbReference type="PIRSF" id="PIRSF003107">
    <property type="entry name" value="PhoU"/>
    <property type="match status" value="1"/>
</dbReference>
<evidence type="ECO:0000256" key="4">
    <source>
        <dbReference type="ARBA" id="ARBA00022448"/>
    </source>
</evidence>
<dbReference type="InterPro" id="IPR026022">
    <property type="entry name" value="PhoU_dom"/>
</dbReference>
<dbReference type="Gene3D" id="1.20.58.220">
    <property type="entry name" value="Phosphate transport system protein phou homolog 2, domain 2"/>
    <property type="match status" value="1"/>
</dbReference>